<dbReference type="EMBL" id="KV745352">
    <property type="protein sequence ID" value="OCK75188.1"/>
    <property type="molecule type" value="Genomic_DNA"/>
</dbReference>
<feature type="compositionally biased region" description="Low complexity" evidence="1">
    <location>
        <begin position="684"/>
        <end position="708"/>
    </location>
</feature>
<dbReference type="AlphaFoldDB" id="A0A8E2E0U8"/>
<feature type="compositionally biased region" description="Low complexity" evidence="1">
    <location>
        <begin position="497"/>
        <end position="516"/>
    </location>
</feature>
<keyword evidence="3" id="KW-1185">Reference proteome</keyword>
<organism evidence="2 3">
    <name type="scientific">Lepidopterella palustris CBS 459.81</name>
    <dbReference type="NCBI Taxonomy" id="1314670"/>
    <lineage>
        <taxon>Eukaryota</taxon>
        <taxon>Fungi</taxon>
        <taxon>Dikarya</taxon>
        <taxon>Ascomycota</taxon>
        <taxon>Pezizomycotina</taxon>
        <taxon>Dothideomycetes</taxon>
        <taxon>Pleosporomycetidae</taxon>
        <taxon>Mytilinidiales</taxon>
        <taxon>Argynnaceae</taxon>
        <taxon>Lepidopterella</taxon>
    </lineage>
</organism>
<feature type="compositionally biased region" description="Polar residues" evidence="1">
    <location>
        <begin position="661"/>
        <end position="674"/>
    </location>
</feature>
<dbReference type="PANTHER" id="PTHR31010:SF2">
    <property type="entry name" value="RAN-SPECIFIC GTPASE-ACTIVATING PROTEIN 30"/>
    <property type="match status" value="1"/>
</dbReference>
<feature type="compositionally biased region" description="Polar residues" evidence="1">
    <location>
        <begin position="744"/>
        <end position="757"/>
    </location>
</feature>
<evidence type="ECO:0000313" key="3">
    <source>
        <dbReference type="Proteomes" id="UP000250266"/>
    </source>
</evidence>
<dbReference type="PANTHER" id="PTHR31010">
    <property type="entry name" value="RAN-SPECIFIC GTPASE-ACTIVATING PROTEIN 30-RELATED"/>
    <property type="match status" value="1"/>
</dbReference>
<feature type="region of interest" description="Disordered" evidence="1">
    <location>
        <begin position="496"/>
        <end position="516"/>
    </location>
</feature>
<feature type="region of interest" description="Disordered" evidence="1">
    <location>
        <begin position="246"/>
        <end position="273"/>
    </location>
</feature>
<feature type="compositionally biased region" description="Low complexity" evidence="1">
    <location>
        <begin position="725"/>
        <end position="741"/>
    </location>
</feature>
<feature type="region of interest" description="Disordered" evidence="1">
    <location>
        <begin position="372"/>
        <end position="434"/>
    </location>
</feature>
<gene>
    <name evidence="2" type="ORF">K432DRAFT_446858</name>
</gene>
<sequence length="815" mass="90201">MDAILSKVTQQAMNYAIRSGVTVMSGFAIQQCTRLIKTAKGSEKEELASLQLRLEGKIRIISPAIDMIELIAARGNTSLESAVSLTKALRWDIQSLGVRLSRAVGEEELTRRGSSKAKSHAQNELELKLIISDIKKLLNRIEDAVPLISLAITTSGVSLSTTLPVTVSPSRLLQASTFLTAGDTQYSFMPNRPQQIGPTFTLSMYMLFSGHAYRPHDEEGARETTWKEVTHKTRLMLLRVPLDKVNEYPSQDGAPPNYRKRSQANGDNGEFHQPDIPAEGKAHEFAYQLLVVEDLDDDRVHTFEDDEIQPGPYEGVKQAGIREIIPVHEISKIFYADTGKILNIGTEGETNNPILLLKRDVNAPPPRRMMERQTAEPDWYHEQAPSDEYTVGMPSDDDEQTQLDEQIRRESSATLAAEASQNQEQSEHHHWRFPPNLDPEWLAFEVYTEEPPSDSDIDESEPDIYLDTSAANTLSNREQSSRSDPLDPSITARISNLSLHTPTPSATPTPSTTQLTLSPVKHTTPLPQYTPPPPPDLPAIKTSLSLLEMLIRLTALQQFQQSSHLAIPDELLTFFLSESSTVGSGGNSEIRRRVRRDARRRVGFDPYDESPIKRRGEEYLEHAQERERDASRYGDHSPERYSYEDGEEYDYNEYSHDPHNNTRSSRSRTGTPFRSSPFVPPSLPLSSPLGSPLGTPLSPVSSSPGVGSDIPLLSRESHKSRKIGSPLLRSSISSPSPLLRRATARTQPQSQSQNQNKMPFREPQTAPPTSSSPRLGQGFGVGLGMGMGMGMGGSPKRVQGVGPMAPETPPSSGGR</sequence>
<feature type="compositionally biased region" description="Basic and acidic residues" evidence="1">
    <location>
        <begin position="372"/>
        <end position="381"/>
    </location>
</feature>
<dbReference type="Proteomes" id="UP000250266">
    <property type="component" value="Unassembled WGS sequence"/>
</dbReference>
<dbReference type="GO" id="GO:0005737">
    <property type="term" value="C:cytoplasm"/>
    <property type="evidence" value="ECO:0007669"/>
    <property type="project" value="TreeGrafter"/>
</dbReference>
<evidence type="ECO:0000313" key="2">
    <source>
        <dbReference type="EMBL" id="OCK75188.1"/>
    </source>
</evidence>
<dbReference type="InterPro" id="IPR008812">
    <property type="entry name" value="Ran_GTP-bd-rel"/>
</dbReference>
<dbReference type="GO" id="GO:0005634">
    <property type="term" value="C:nucleus"/>
    <property type="evidence" value="ECO:0007669"/>
    <property type="project" value="TreeGrafter"/>
</dbReference>
<feature type="region of interest" description="Disordered" evidence="1">
    <location>
        <begin position="623"/>
        <end position="815"/>
    </location>
</feature>
<dbReference type="Pfam" id="PF05508">
    <property type="entry name" value="Ran-binding"/>
    <property type="match status" value="1"/>
</dbReference>
<reference evidence="2 3" key="1">
    <citation type="journal article" date="2016" name="Nat. Commun.">
        <title>Ectomycorrhizal ecology is imprinted in the genome of the dominant symbiotic fungus Cenococcum geophilum.</title>
        <authorList>
            <consortium name="DOE Joint Genome Institute"/>
            <person name="Peter M."/>
            <person name="Kohler A."/>
            <person name="Ohm R.A."/>
            <person name="Kuo A."/>
            <person name="Krutzmann J."/>
            <person name="Morin E."/>
            <person name="Arend M."/>
            <person name="Barry K.W."/>
            <person name="Binder M."/>
            <person name="Choi C."/>
            <person name="Clum A."/>
            <person name="Copeland A."/>
            <person name="Grisel N."/>
            <person name="Haridas S."/>
            <person name="Kipfer T."/>
            <person name="LaButti K."/>
            <person name="Lindquist E."/>
            <person name="Lipzen A."/>
            <person name="Maire R."/>
            <person name="Meier B."/>
            <person name="Mihaltcheva S."/>
            <person name="Molinier V."/>
            <person name="Murat C."/>
            <person name="Poggeler S."/>
            <person name="Quandt C.A."/>
            <person name="Sperisen C."/>
            <person name="Tritt A."/>
            <person name="Tisserant E."/>
            <person name="Crous P.W."/>
            <person name="Henrissat B."/>
            <person name="Nehls U."/>
            <person name="Egli S."/>
            <person name="Spatafora J.W."/>
            <person name="Grigoriev I.V."/>
            <person name="Martin F.M."/>
        </authorList>
    </citation>
    <scope>NUCLEOTIDE SEQUENCE [LARGE SCALE GENOMIC DNA]</scope>
    <source>
        <strain evidence="2 3">CBS 459.81</strain>
    </source>
</reference>
<feature type="compositionally biased region" description="Gly residues" evidence="1">
    <location>
        <begin position="777"/>
        <end position="793"/>
    </location>
</feature>
<dbReference type="OrthoDB" id="512915at2759"/>
<proteinExistence type="predicted"/>
<protein>
    <submittedName>
        <fullName evidence="2">Ran-binding-domain-containing protein</fullName>
    </submittedName>
</protein>
<dbReference type="GO" id="GO:0030695">
    <property type="term" value="F:GTPase regulator activity"/>
    <property type="evidence" value="ECO:0007669"/>
    <property type="project" value="TreeGrafter"/>
</dbReference>
<name>A0A8E2E0U8_9PEZI</name>
<evidence type="ECO:0000256" key="1">
    <source>
        <dbReference type="SAM" id="MobiDB-lite"/>
    </source>
</evidence>
<accession>A0A8E2E0U8</accession>
<feature type="compositionally biased region" description="Basic and acidic residues" evidence="1">
    <location>
        <begin position="623"/>
        <end position="643"/>
    </location>
</feature>